<sequence length="104" mass="11749">MASHRDLKPENLLLDEKNNIKIADFGMASLQMEGSMLETSCGSPHYASPEIIRGALPFDDDNLRQLLEKVKRGVFHIPHFVPPECQDLLRGMVEVNANKRISYV</sequence>
<dbReference type="PANTHER" id="PTHR24346:SF36">
    <property type="entry name" value="SERINE_THREONINE-PROTEIN KINASE BRSK1 ISOFORM X1-RELATED"/>
    <property type="match status" value="1"/>
</dbReference>
<proteinExistence type="predicted"/>
<dbReference type="GO" id="GO:0035556">
    <property type="term" value="P:intracellular signal transduction"/>
    <property type="evidence" value="ECO:0007669"/>
    <property type="project" value="TreeGrafter"/>
</dbReference>
<accession>A0A7R9LGF8</accession>
<feature type="domain" description="Protein kinase" evidence="3">
    <location>
        <begin position="1"/>
        <end position="104"/>
    </location>
</feature>
<keyword evidence="1" id="KW-0547">Nucleotide-binding</keyword>
<dbReference type="EMBL" id="OC915575">
    <property type="protein sequence ID" value="CAD7641053.1"/>
    <property type="molecule type" value="Genomic_DNA"/>
</dbReference>
<dbReference type="EMBL" id="CAJPVJ010000750">
    <property type="protein sequence ID" value="CAG2163309.1"/>
    <property type="molecule type" value="Genomic_DNA"/>
</dbReference>
<dbReference type="AlphaFoldDB" id="A0A7R9LGF8"/>
<dbReference type="PROSITE" id="PS50011">
    <property type="entry name" value="PROTEIN_KINASE_DOM"/>
    <property type="match status" value="1"/>
</dbReference>
<dbReference type="Gene3D" id="1.10.510.10">
    <property type="entry name" value="Transferase(Phosphotransferase) domain 1"/>
    <property type="match status" value="1"/>
</dbReference>
<reference evidence="4" key="1">
    <citation type="submission" date="2020-11" db="EMBL/GenBank/DDBJ databases">
        <authorList>
            <person name="Tran Van P."/>
        </authorList>
    </citation>
    <scope>NUCLEOTIDE SEQUENCE</scope>
</reference>
<keyword evidence="2" id="KW-0067">ATP-binding</keyword>
<organism evidence="4">
    <name type="scientific">Oppiella nova</name>
    <dbReference type="NCBI Taxonomy" id="334625"/>
    <lineage>
        <taxon>Eukaryota</taxon>
        <taxon>Metazoa</taxon>
        <taxon>Ecdysozoa</taxon>
        <taxon>Arthropoda</taxon>
        <taxon>Chelicerata</taxon>
        <taxon>Arachnida</taxon>
        <taxon>Acari</taxon>
        <taxon>Acariformes</taxon>
        <taxon>Sarcoptiformes</taxon>
        <taxon>Oribatida</taxon>
        <taxon>Brachypylina</taxon>
        <taxon>Oppioidea</taxon>
        <taxon>Oppiidae</taxon>
        <taxon>Oppiella</taxon>
    </lineage>
</organism>
<gene>
    <name evidence="4" type="ORF">ONB1V03_LOCUS2889</name>
</gene>
<dbReference type="SUPFAM" id="SSF56112">
    <property type="entry name" value="Protein kinase-like (PK-like)"/>
    <property type="match status" value="1"/>
</dbReference>
<dbReference type="PANTHER" id="PTHR24346">
    <property type="entry name" value="MAP/MICROTUBULE AFFINITY-REGULATING KINASE"/>
    <property type="match status" value="1"/>
</dbReference>
<evidence type="ECO:0000256" key="2">
    <source>
        <dbReference type="ARBA" id="ARBA00022840"/>
    </source>
</evidence>
<evidence type="ECO:0000313" key="4">
    <source>
        <dbReference type="EMBL" id="CAD7641053.1"/>
    </source>
</evidence>
<evidence type="ECO:0000256" key="1">
    <source>
        <dbReference type="ARBA" id="ARBA00022741"/>
    </source>
</evidence>
<dbReference type="InterPro" id="IPR011009">
    <property type="entry name" value="Kinase-like_dom_sf"/>
</dbReference>
<dbReference type="Proteomes" id="UP000728032">
    <property type="component" value="Unassembled WGS sequence"/>
</dbReference>
<dbReference type="InterPro" id="IPR000719">
    <property type="entry name" value="Prot_kinase_dom"/>
</dbReference>
<dbReference type="OrthoDB" id="193931at2759"/>
<keyword evidence="5" id="KW-1185">Reference proteome</keyword>
<dbReference type="GO" id="GO:0004674">
    <property type="term" value="F:protein serine/threonine kinase activity"/>
    <property type="evidence" value="ECO:0007669"/>
    <property type="project" value="TreeGrafter"/>
</dbReference>
<dbReference type="GO" id="GO:0005737">
    <property type="term" value="C:cytoplasm"/>
    <property type="evidence" value="ECO:0007669"/>
    <property type="project" value="TreeGrafter"/>
</dbReference>
<name>A0A7R9LGF8_9ACAR</name>
<evidence type="ECO:0000313" key="5">
    <source>
        <dbReference type="Proteomes" id="UP000728032"/>
    </source>
</evidence>
<evidence type="ECO:0000259" key="3">
    <source>
        <dbReference type="PROSITE" id="PS50011"/>
    </source>
</evidence>
<protein>
    <recommendedName>
        <fullName evidence="3">Protein kinase domain-containing protein</fullName>
    </recommendedName>
</protein>
<dbReference type="GO" id="GO:0005524">
    <property type="term" value="F:ATP binding"/>
    <property type="evidence" value="ECO:0007669"/>
    <property type="project" value="UniProtKB-KW"/>
</dbReference>
<dbReference type="Pfam" id="PF00069">
    <property type="entry name" value="Pkinase"/>
    <property type="match status" value="1"/>
</dbReference>